<feature type="domain" description="Novel STAND NTPase 1" evidence="4">
    <location>
        <begin position="568"/>
        <end position="930"/>
    </location>
</feature>
<name>A0A1Z4M1U1_9CYAN</name>
<reference evidence="5 6" key="1">
    <citation type="submission" date="2017-06" db="EMBL/GenBank/DDBJ databases">
        <title>Genome sequencing of cyanobaciteial culture collection at National Institute for Environmental Studies (NIES).</title>
        <authorList>
            <person name="Hirose Y."/>
            <person name="Shimura Y."/>
            <person name="Fujisawa T."/>
            <person name="Nakamura Y."/>
            <person name="Kawachi M."/>
        </authorList>
    </citation>
    <scope>NUCLEOTIDE SEQUENCE [LARGE SCALE GENOMIC DNA]</scope>
    <source>
        <strain evidence="5 6">NIES-267</strain>
    </source>
</reference>
<sequence length="993" mass="113810">MSEELENSKRLQEDRLDISPPSSPSPPSPPLPLSPSPLPPISPSSNEEGLEELAWTLEASVGEFKLILARCNYLRLRSRLVKRLRQLTDIDVRIVNLKRNDKSLYRIIAEEVKDNSPDAVMVFYLESVQNLKQMLSATNQVREEFRKRFNFPVVLWITDEVLPQLVRSASDFESWATTTEFAIATNELTETLKEDTDALFATSLAADAYCLGWQMGYLRRREVITAFQDLQGRRYELEPFLKASVEFVLGQDAYLTNQMEQALKYYYQSLAYWQKSIDTNQLSIKKPKIYSSCPLVTLSPCPLVNLSPPLLPNSKFRMGVILFYIGLCYFQQAQRYRLKSVDYLQKAKKHFQQSINIFIEANHPNLVAKFINPLGEVLQRLEDWSELKKIAQQSLELQQLYGNPLRVAQAYGFLAEVASSQNQYAQSKQYAYQALHSIAKAPSAQLQNRALYLLLLAIAERHLNQKPRAVKHLQMARDIGSQDNPHQYIRILQALQKVYWEQSLYLEAFRVKLEQRSIEQQYGFRAFIGAGIIQPQRQAKLIVETLHTTSIQAASVLETVAPEMTASGRGKDVNQLVEKIGRPDCKIIVIHGYSGVGKSSLVEAGLVPALKHSSIGLQEIVPIKVRTYTNWVYEIGKLLIQALKSKGIQFGVEGELGKKAYQFPFSNPESPQDILEILRQSEWRNLRIVLIFDQFEEFFFVYDSTNQRKQFFEFMGECLNILSVKVILSLREDYLHYLLECNRLPSMNIINNDILSKNVLYKLDNFASPDAKSLIQRLTKHSNFHLEASFIERLVQDLSAKYGEVRPIELQVVGAQLQTDNITTLVSYENSGPKEELVKRYMKEVVEDCGDINRQVAEIILYLLTDEKGTRPLKTRSELERDLRALSLEELSKETNQLDLVLRIFVEAGIVVLIPENPADRYQLVHDYLAAFIQKQQKPRINELIAELKKERNQRKLSEDKLNRIYQKVLLAALVALGIIITLAAVMIGFAWE</sequence>
<dbReference type="SUPFAM" id="SSF52540">
    <property type="entry name" value="P-loop containing nucleoside triphosphate hydrolases"/>
    <property type="match status" value="1"/>
</dbReference>
<keyword evidence="3" id="KW-0472">Membrane</keyword>
<dbReference type="InterPro" id="IPR011990">
    <property type="entry name" value="TPR-like_helical_dom_sf"/>
</dbReference>
<evidence type="ECO:0000256" key="1">
    <source>
        <dbReference type="SAM" id="Coils"/>
    </source>
</evidence>
<feature type="transmembrane region" description="Helical" evidence="3">
    <location>
        <begin position="969"/>
        <end position="992"/>
    </location>
</feature>
<protein>
    <submittedName>
        <fullName evidence="5">WD-40 repeat-containing protein</fullName>
    </submittedName>
</protein>
<keyword evidence="3" id="KW-1133">Transmembrane helix</keyword>
<evidence type="ECO:0000256" key="3">
    <source>
        <dbReference type="SAM" id="Phobius"/>
    </source>
</evidence>
<dbReference type="InterPro" id="IPR027417">
    <property type="entry name" value="P-loop_NTPase"/>
</dbReference>
<accession>A0A1Z4M1U1</accession>
<dbReference type="SUPFAM" id="SSF48452">
    <property type="entry name" value="TPR-like"/>
    <property type="match status" value="1"/>
</dbReference>
<dbReference type="Gene3D" id="1.25.40.10">
    <property type="entry name" value="Tetratricopeptide repeat domain"/>
    <property type="match status" value="1"/>
</dbReference>
<keyword evidence="1" id="KW-0175">Coiled coil</keyword>
<evidence type="ECO:0000313" key="5">
    <source>
        <dbReference type="EMBL" id="BAY87430.1"/>
    </source>
</evidence>
<feature type="compositionally biased region" description="Pro residues" evidence="2">
    <location>
        <begin position="21"/>
        <end position="42"/>
    </location>
</feature>
<evidence type="ECO:0000313" key="6">
    <source>
        <dbReference type="Proteomes" id="UP000218418"/>
    </source>
</evidence>
<proteinExistence type="predicted"/>
<dbReference type="Proteomes" id="UP000218418">
    <property type="component" value="Chromosome"/>
</dbReference>
<evidence type="ECO:0000259" key="4">
    <source>
        <dbReference type="Pfam" id="PF20703"/>
    </source>
</evidence>
<evidence type="ECO:0000256" key="2">
    <source>
        <dbReference type="SAM" id="MobiDB-lite"/>
    </source>
</evidence>
<dbReference type="InterPro" id="IPR019734">
    <property type="entry name" value="TPR_rpt"/>
</dbReference>
<dbReference type="AlphaFoldDB" id="A0A1Z4M1U1"/>
<keyword evidence="6" id="KW-1185">Reference proteome</keyword>
<gene>
    <name evidence="5" type="ORF">NIES267_69520</name>
</gene>
<dbReference type="EMBL" id="AP018227">
    <property type="protein sequence ID" value="BAY87430.1"/>
    <property type="molecule type" value="Genomic_DNA"/>
</dbReference>
<keyword evidence="3" id="KW-0812">Transmembrane</keyword>
<feature type="coiled-coil region" evidence="1">
    <location>
        <begin position="941"/>
        <end position="968"/>
    </location>
</feature>
<dbReference type="SMART" id="SM00028">
    <property type="entry name" value="TPR"/>
    <property type="match status" value="3"/>
</dbReference>
<dbReference type="OrthoDB" id="433942at2"/>
<dbReference type="Gene3D" id="3.40.50.300">
    <property type="entry name" value="P-loop containing nucleotide triphosphate hydrolases"/>
    <property type="match status" value="1"/>
</dbReference>
<dbReference type="Pfam" id="PF20703">
    <property type="entry name" value="nSTAND1"/>
    <property type="match status" value="1"/>
</dbReference>
<feature type="region of interest" description="Disordered" evidence="2">
    <location>
        <begin position="1"/>
        <end position="45"/>
    </location>
</feature>
<dbReference type="InterPro" id="IPR049052">
    <property type="entry name" value="nSTAND1"/>
</dbReference>
<organism evidence="5 6">
    <name type="scientific">Calothrix parasitica NIES-267</name>
    <dbReference type="NCBI Taxonomy" id="1973488"/>
    <lineage>
        <taxon>Bacteria</taxon>
        <taxon>Bacillati</taxon>
        <taxon>Cyanobacteriota</taxon>
        <taxon>Cyanophyceae</taxon>
        <taxon>Nostocales</taxon>
        <taxon>Calotrichaceae</taxon>
        <taxon>Calothrix</taxon>
    </lineage>
</organism>
<feature type="compositionally biased region" description="Basic and acidic residues" evidence="2">
    <location>
        <begin position="1"/>
        <end position="17"/>
    </location>
</feature>